<keyword evidence="1" id="KW-0472">Membrane</keyword>
<keyword evidence="4" id="KW-1185">Reference proteome</keyword>
<reference evidence="3 4" key="1">
    <citation type="submission" date="2013-02" db="EMBL/GenBank/DDBJ databases">
        <title>A novel strain isolated from Lonar lake, Maharashtra, India.</title>
        <authorList>
            <person name="Singh A."/>
        </authorList>
    </citation>
    <scope>NUCLEOTIDE SEQUENCE [LARGE SCALE GENOMIC DNA]</scope>
    <source>
        <strain evidence="3 4">AK24</strain>
    </source>
</reference>
<name>R7ZSY4_9BACT</name>
<organism evidence="3 4">
    <name type="scientific">Lunatimonas lonarensis</name>
    <dbReference type="NCBI Taxonomy" id="1232681"/>
    <lineage>
        <taxon>Bacteria</taxon>
        <taxon>Pseudomonadati</taxon>
        <taxon>Bacteroidota</taxon>
        <taxon>Cytophagia</taxon>
        <taxon>Cytophagales</taxon>
        <taxon>Cyclobacteriaceae</taxon>
    </lineage>
</organism>
<feature type="transmembrane region" description="Helical" evidence="1">
    <location>
        <begin position="178"/>
        <end position="200"/>
    </location>
</feature>
<dbReference type="InterPro" id="IPR000620">
    <property type="entry name" value="EamA_dom"/>
</dbReference>
<feature type="transmembrane region" description="Helical" evidence="1">
    <location>
        <begin position="93"/>
        <end position="110"/>
    </location>
</feature>
<feature type="transmembrane region" description="Helical" evidence="1">
    <location>
        <begin position="122"/>
        <end position="139"/>
    </location>
</feature>
<feature type="transmembrane region" description="Helical" evidence="1">
    <location>
        <begin position="68"/>
        <end position="87"/>
    </location>
</feature>
<comment type="caution">
    <text evidence="3">The sequence shown here is derived from an EMBL/GenBank/DDBJ whole genome shotgun (WGS) entry which is preliminary data.</text>
</comment>
<dbReference type="Proteomes" id="UP000013909">
    <property type="component" value="Unassembled WGS sequence"/>
</dbReference>
<sequence length="306" mass="34845">MTDASSLRKDYLTLHLVILVWSFTGILGLLISVSAVEIVFHRTWMAVLSLGLIFWVRGRSVRLLRKDVIKIILTGFLISAHWILFFWAMRVSTVSVCLAGIATCSLWTSLIEPLANRAKIKWVEVLLGLLVIIGLYVIFSFEFGYWLGLSMAVLSAFICACFMVINGKLTKKHSPYTITFYEMIGAFLFAALFMPFYSIYFTESGIAFWPQGMDWFWLVILAVICTVFAFTVSVELMKRLTAFAINLTVNLEPVYGIILALMVFGESEKMSSEFYWGTLIILLAVCIYPVINYYEKRKASKRLIRA</sequence>
<feature type="transmembrane region" description="Helical" evidence="1">
    <location>
        <begin position="274"/>
        <end position="294"/>
    </location>
</feature>
<dbReference type="AlphaFoldDB" id="R7ZSY4"/>
<feature type="transmembrane region" description="Helical" evidence="1">
    <location>
        <begin position="145"/>
        <end position="166"/>
    </location>
</feature>
<keyword evidence="1" id="KW-1133">Transmembrane helix</keyword>
<evidence type="ECO:0000259" key="2">
    <source>
        <dbReference type="Pfam" id="PF00892"/>
    </source>
</evidence>
<dbReference type="OrthoDB" id="9150437at2"/>
<feature type="domain" description="EamA" evidence="2">
    <location>
        <begin position="147"/>
        <end position="287"/>
    </location>
</feature>
<accession>R7ZSY4</accession>
<feature type="transmembrane region" description="Helical" evidence="1">
    <location>
        <begin position="12"/>
        <end position="33"/>
    </location>
</feature>
<dbReference type="PATRIC" id="fig|1288963.3.peg.2264"/>
<dbReference type="STRING" id="1232681.ADIS_2272"/>
<dbReference type="PANTHER" id="PTHR22911:SF79">
    <property type="entry name" value="MOBA-LIKE NTP TRANSFERASE DOMAIN-CONTAINING PROTEIN"/>
    <property type="match status" value="1"/>
</dbReference>
<feature type="domain" description="EamA" evidence="2">
    <location>
        <begin position="12"/>
        <end position="139"/>
    </location>
</feature>
<dbReference type="RefSeq" id="WP_010854410.1">
    <property type="nucleotide sequence ID" value="NZ_AQHR01000061.1"/>
</dbReference>
<dbReference type="EMBL" id="AQHR01000061">
    <property type="protein sequence ID" value="EON77192.1"/>
    <property type="molecule type" value="Genomic_DNA"/>
</dbReference>
<feature type="transmembrane region" description="Helical" evidence="1">
    <location>
        <begin position="39"/>
        <end position="56"/>
    </location>
</feature>
<keyword evidence="1" id="KW-0812">Transmembrane</keyword>
<evidence type="ECO:0000313" key="3">
    <source>
        <dbReference type="EMBL" id="EON77192.1"/>
    </source>
</evidence>
<feature type="transmembrane region" description="Helical" evidence="1">
    <location>
        <begin position="243"/>
        <end position="262"/>
    </location>
</feature>
<dbReference type="InterPro" id="IPR037185">
    <property type="entry name" value="EmrE-like"/>
</dbReference>
<proteinExistence type="predicted"/>
<dbReference type="PANTHER" id="PTHR22911">
    <property type="entry name" value="ACYL-MALONYL CONDENSING ENZYME-RELATED"/>
    <property type="match status" value="1"/>
</dbReference>
<protein>
    <submittedName>
        <fullName evidence="3">Putative permease</fullName>
    </submittedName>
</protein>
<dbReference type="Pfam" id="PF00892">
    <property type="entry name" value="EamA"/>
    <property type="match status" value="2"/>
</dbReference>
<gene>
    <name evidence="3" type="ORF">ADIS_2272</name>
</gene>
<dbReference type="SUPFAM" id="SSF103481">
    <property type="entry name" value="Multidrug resistance efflux transporter EmrE"/>
    <property type="match status" value="1"/>
</dbReference>
<dbReference type="GO" id="GO:0016020">
    <property type="term" value="C:membrane"/>
    <property type="evidence" value="ECO:0007669"/>
    <property type="project" value="InterPro"/>
</dbReference>
<evidence type="ECO:0000313" key="4">
    <source>
        <dbReference type="Proteomes" id="UP000013909"/>
    </source>
</evidence>
<evidence type="ECO:0000256" key="1">
    <source>
        <dbReference type="SAM" id="Phobius"/>
    </source>
</evidence>
<feature type="transmembrane region" description="Helical" evidence="1">
    <location>
        <begin position="215"/>
        <end position="236"/>
    </location>
</feature>